<protein>
    <submittedName>
        <fullName evidence="1">Uncharacterized protein</fullName>
    </submittedName>
</protein>
<evidence type="ECO:0000313" key="1">
    <source>
        <dbReference type="EMBL" id="OOM11326.1"/>
    </source>
</evidence>
<accession>A0A1S8N488</accession>
<dbReference type="AlphaFoldDB" id="A0A1S8N488"/>
<sequence length="30" mass="3495">MKLIFICNNGYLEKEVKYYDIGSTGIKKIL</sequence>
<organism evidence="1 2">
    <name type="scientific">Clostridium saccharobutylicum</name>
    <dbReference type="NCBI Taxonomy" id="169679"/>
    <lineage>
        <taxon>Bacteria</taxon>
        <taxon>Bacillati</taxon>
        <taxon>Bacillota</taxon>
        <taxon>Clostridia</taxon>
        <taxon>Eubacteriales</taxon>
        <taxon>Clostridiaceae</taxon>
        <taxon>Clostridium</taxon>
    </lineage>
</organism>
<name>A0A1S8N488_CLOSA</name>
<dbReference type="EMBL" id="LZYZ01000005">
    <property type="protein sequence ID" value="OOM11326.1"/>
    <property type="molecule type" value="Genomic_DNA"/>
</dbReference>
<proteinExistence type="predicted"/>
<comment type="caution">
    <text evidence="1">The sequence shown here is derived from an EMBL/GenBank/DDBJ whole genome shotgun (WGS) entry which is preliminary data.</text>
</comment>
<evidence type="ECO:0000313" key="2">
    <source>
        <dbReference type="Proteomes" id="UP000191154"/>
    </source>
</evidence>
<dbReference type="Proteomes" id="UP000191154">
    <property type="component" value="Unassembled WGS sequence"/>
</dbReference>
<reference evidence="1 2" key="1">
    <citation type="submission" date="2016-05" db="EMBL/GenBank/DDBJ databases">
        <title>Microbial solvent formation.</title>
        <authorList>
            <person name="Poehlein A."/>
            <person name="Montoya Solano J.D."/>
            <person name="Flitsch S."/>
            <person name="Krabben P."/>
            <person name="Duerre P."/>
            <person name="Daniel R."/>
        </authorList>
    </citation>
    <scope>NUCLEOTIDE SEQUENCE [LARGE SCALE GENOMIC DNA]</scope>
    <source>
        <strain evidence="1 2">L1-8</strain>
    </source>
</reference>
<gene>
    <name evidence="1" type="ORF">CLOSAC_28840</name>
</gene>